<dbReference type="SUPFAM" id="SSF46785">
    <property type="entry name" value="Winged helix' DNA-binding domain"/>
    <property type="match status" value="1"/>
</dbReference>
<dbReference type="EMBL" id="CP075546">
    <property type="protein sequence ID" value="QVV90406.1"/>
    <property type="molecule type" value="Genomic_DNA"/>
</dbReference>
<dbReference type="AlphaFoldDB" id="A0A8E7EL39"/>
<dbReference type="InterPro" id="IPR036390">
    <property type="entry name" value="WH_DNA-bd_sf"/>
</dbReference>
<keyword evidence="3" id="KW-1185">Reference proteome</keyword>
<dbReference type="KEGG" id="mrtj:KHC33_07965"/>
<reference evidence="2 3" key="1">
    <citation type="submission" date="2021-05" db="EMBL/GenBank/DDBJ databases">
        <title>A novel Methanospirillum isolate from a pyrite-forming mixed culture.</title>
        <authorList>
            <person name="Bunk B."/>
            <person name="Sproer C."/>
            <person name="Spring S."/>
            <person name="Pester M."/>
        </authorList>
    </citation>
    <scope>NUCLEOTIDE SEQUENCE [LARGE SCALE GENOMIC DNA]</scope>
    <source>
        <strain evidence="2 3">J.3.6.1-F.2.7.3</strain>
    </source>
</reference>
<proteinExistence type="predicted"/>
<accession>A0A8E7EL39</accession>
<dbReference type="GeneID" id="65097111"/>
<gene>
    <name evidence="2" type="ORF">KHC33_07965</name>
</gene>
<evidence type="ECO:0000313" key="3">
    <source>
        <dbReference type="Proteomes" id="UP000680656"/>
    </source>
</evidence>
<dbReference type="GO" id="GO:0003700">
    <property type="term" value="F:DNA-binding transcription factor activity"/>
    <property type="evidence" value="ECO:0007669"/>
    <property type="project" value="InterPro"/>
</dbReference>
<protein>
    <recommendedName>
        <fullName evidence="1">HTH marR-type domain-containing protein</fullName>
    </recommendedName>
</protein>
<organism evidence="2 3">
    <name type="scientific">Methanospirillum purgamenti</name>
    <dbReference type="NCBI Taxonomy" id="2834276"/>
    <lineage>
        <taxon>Archaea</taxon>
        <taxon>Methanobacteriati</taxon>
        <taxon>Methanobacteriota</taxon>
        <taxon>Stenosarchaea group</taxon>
        <taxon>Methanomicrobia</taxon>
        <taxon>Methanomicrobiales</taxon>
        <taxon>Methanospirillaceae</taxon>
        <taxon>Methanospirillum</taxon>
    </lineage>
</organism>
<dbReference type="Proteomes" id="UP000680656">
    <property type="component" value="Chromosome"/>
</dbReference>
<dbReference type="RefSeq" id="WP_214421177.1">
    <property type="nucleotide sequence ID" value="NZ_CP075546.1"/>
</dbReference>
<dbReference type="Pfam" id="PF12802">
    <property type="entry name" value="MarR_2"/>
    <property type="match status" value="1"/>
</dbReference>
<sequence>MGGGDIYLQFFRGDEEIAELFTDIGVKRHAARVLVLLLRDIDLTSREMERVCDLRHPEVSIALSDLIDRKWVKKVSQKAENKGRPVLIYHLQIEDTVPFYPC</sequence>
<dbReference type="InterPro" id="IPR000835">
    <property type="entry name" value="HTH_MarR-typ"/>
</dbReference>
<name>A0A8E7EL39_9EURY</name>
<dbReference type="Gene3D" id="1.10.10.10">
    <property type="entry name" value="Winged helix-like DNA-binding domain superfamily/Winged helix DNA-binding domain"/>
    <property type="match status" value="1"/>
</dbReference>
<dbReference type="InterPro" id="IPR036388">
    <property type="entry name" value="WH-like_DNA-bd_sf"/>
</dbReference>
<feature type="domain" description="HTH marR-type" evidence="1">
    <location>
        <begin position="25"/>
        <end position="76"/>
    </location>
</feature>
<evidence type="ECO:0000313" key="2">
    <source>
        <dbReference type="EMBL" id="QVV90406.1"/>
    </source>
</evidence>
<evidence type="ECO:0000259" key="1">
    <source>
        <dbReference type="Pfam" id="PF12802"/>
    </source>
</evidence>